<accession>A0ABW4JBF7</accession>
<proteinExistence type="predicted"/>
<protein>
    <submittedName>
        <fullName evidence="1">DUF2922 domain-containing protein</fullName>
    </submittedName>
</protein>
<evidence type="ECO:0000313" key="2">
    <source>
        <dbReference type="Proteomes" id="UP001597079"/>
    </source>
</evidence>
<reference evidence="2" key="1">
    <citation type="journal article" date="2019" name="Int. J. Syst. Evol. Microbiol.">
        <title>The Global Catalogue of Microorganisms (GCM) 10K type strain sequencing project: providing services to taxonomists for standard genome sequencing and annotation.</title>
        <authorList>
            <consortium name="The Broad Institute Genomics Platform"/>
            <consortium name="The Broad Institute Genome Sequencing Center for Infectious Disease"/>
            <person name="Wu L."/>
            <person name="Ma J."/>
        </authorList>
    </citation>
    <scope>NUCLEOTIDE SEQUENCE [LARGE SCALE GENOMIC DNA]</scope>
    <source>
        <strain evidence="2">CGMCC 1.12286</strain>
    </source>
</reference>
<name>A0ABW4JBF7_9BACL</name>
<comment type="caution">
    <text evidence="1">The sequence shown here is derived from an EMBL/GenBank/DDBJ whole genome shotgun (WGS) entry which is preliminary data.</text>
</comment>
<keyword evidence="2" id="KW-1185">Reference proteome</keyword>
<dbReference type="Proteomes" id="UP001597079">
    <property type="component" value="Unassembled WGS sequence"/>
</dbReference>
<dbReference type="Pfam" id="PF11148">
    <property type="entry name" value="DUF2922"/>
    <property type="match status" value="1"/>
</dbReference>
<dbReference type="RefSeq" id="WP_377941106.1">
    <property type="nucleotide sequence ID" value="NZ_JBHUCX010000009.1"/>
</dbReference>
<sequence length="72" mass="7862">MTTKYALHLTFATDQNKNVRLSISNPKEPVDATAVNNALQTIVSKNVFNFPQGRIVSALPAEQVETETTTVS</sequence>
<dbReference type="InterPro" id="IPR021321">
    <property type="entry name" value="DUF2922"/>
</dbReference>
<gene>
    <name evidence="1" type="ORF">ACFSB2_02790</name>
</gene>
<organism evidence="1 2">
    <name type="scientific">Alicyclobacillus fodiniaquatilis</name>
    <dbReference type="NCBI Taxonomy" id="1661150"/>
    <lineage>
        <taxon>Bacteria</taxon>
        <taxon>Bacillati</taxon>
        <taxon>Bacillota</taxon>
        <taxon>Bacilli</taxon>
        <taxon>Bacillales</taxon>
        <taxon>Alicyclobacillaceae</taxon>
        <taxon>Alicyclobacillus</taxon>
    </lineage>
</organism>
<dbReference type="EMBL" id="JBHUCX010000009">
    <property type="protein sequence ID" value="MFD1673636.1"/>
    <property type="molecule type" value="Genomic_DNA"/>
</dbReference>
<evidence type="ECO:0000313" key="1">
    <source>
        <dbReference type="EMBL" id="MFD1673636.1"/>
    </source>
</evidence>